<dbReference type="InterPro" id="IPR050188">
    <property type="entry name" value="RluA_PseudoU_synthase"/>
</dbReference>
<organism evidence="4 5">
    <name type="scientific">Aerophobetes bacterium</name>
    <dbReference type="NCBI Taxonomy" id="2030807"/>
    <lineage>
        <taxon>Bacteria</taxon>
        <taxon>Candidatus Aerophobota</taxon>
    </lineage>
</organism>
<reference evidence="5" key="1">
    <citation type="submission" date="2017-08" db="EMBL/GenBank/DDBJ databases">
        <title>A dynamic microbial community with high functional redundancy inhabits the cold, oxic subseafloor aquifer.</title>
        <authorList>
            <person name="Tully B.J."/>
            <person name="Wheat C.G."/>
            <person name="Glazer B.T."/>
            <person name="Huber J.A."/>
        </authorList>
    </citation>
    <scope>NUCLEOTIDE SEQUENCE [LARGE SCALE GENOMIC DNA]</scope>
</reference>
<comment type="caution">
    <text evidence="4">The sequence shown here is derived from an EMBL/GenBank/DDBJ whole genome shotgun (WGS) entry which is preliminary data.</text>
</comment>
<protein>
    <recommendedName>
        <fullName evidence="3">Pseudouridine synthase RsuA/RluA-like domain-containing protein</fullName>
    </recommendedName>
</protein>
<accession>A0A2A4X652</accession>
<dbReference type="PANTHER" id="PTHR21600:SF44">
    <property type="entry name" value="RIBOSOMAL LARGE SUBUNIT PSEUDOURIDINE SYNTHASE D"/>
    <property type="match status" value="1"/>
</dbReference>
<evidence type="ECO:0000256" key="1">
    <source>
        <dbReference type="ARBA" id="ARBA00010876"/>
    </source>
</evidence>
<dbReference type="SUPFAM" id="SSF55120">
    <property type="entry name" value="Pseudouridine synthase"/>
    <property type="match status" value="1"/>
</dbReference>
<comment type="similarity">
    <text evidence="1">Belongs to the pseudouridine synthase RluA family.</text>
</comment>
<name>A0A2A4X652_UNCAE</name>
<evidence type="ECO:0000259" key="3">
    <source>
        <dbReference type="Pfam" id="PF00849"/>
    </source>
</evidence>
<dbReference type="GO" id="GO:0009982">
    <property type="term" value="F:pseudouridine synthase activity"/>
    <property type="evidence" value="ECO:0007669"/>
    <property type="project" value="InterPro"/>
</dbReference>
<dbReference type="Gene3D" id="3.30.2350.10">
    <property type="entry name" value="Pseudouridine synthase"/>
    <property type="match status" value="1"/>
</dbReference>
<dbReference type="InterPro" id="IPR020103">
    <property type="entry name" value="PsdUridine_synth_cat_dom_sf"/>
</dbReference>
<evidence type="ECO:0000256" key="2">
    <source>
        <dbReference type="PROSITE-ProRule" id="PRU00182"/>
    </source>
</evidence>
<dbReference type="CDD" id="cd00165">
    <property type="entry name" value="S4"/>
    <property type="match status" value="1"/>
</dbReference>
<dbReference type="EMBL" id="NVUK01000008">
    <property type="protein sequence ID" value="PCI78142.1"/>
    <property type="molecule type" value="Genomic_DNA"/>
</dbReference>
<dbReference type="AlphaFoldDB" id="A0A2A4X652"/>
<sequence length="294" mass="33045">MGEKIKSSQRIQAFSIRSCSVGTTLLDYLKSLDTEKSSTQIKSALDLGACRINGSIERFGKRVLVLGDRVKVDIDFAHRIKQNTPKKELKILYEDESVLILNKPVGLVVDKQSIQAFLSKNLFLVHRLDKATSGALCLAKTSIAQKAMETLFKKRQINKAYLAVVCGNLTQKEGVRKTFLAPLQTFDGQTLYGSKKGREVNAITRFHKVSSSSNKKFSTLWCQIETGKTHQIRVHLKEIGHPIVGDLLYGREADYPLEVDQMLLHSYKVAFENPISKKKIEVTAPMRKAFKAFL</sequence>
<keyword evidence="2" id="KW-0694">RNA-binding</keyword>
<dbReference type="GO" id="GO:0003723">
    <property type="term" value="F:RNA binding"/>
    <property type="evidence" value="ECO:0007669"/>
    <property type="project" value="UniProtKB-KW"/>
</dbReference>
<dbReference type="PROSITE" id="PS50889">
    <property type="entry name" value="S4"/>
    <property type="match status" value="1"/>
</dbReference>
<dbReference type="CDD" id="cd02869">
    <property type="entry name" value="PseudoU_synth_RluA_like"/>
    <property type="match status" value="1"/>
</dbReference>
<dbReference type="GO" id="GO:0140098">
    <property type="term" value="F:catalytic activity, acting on RNA"/>
    <property type="evidence" value="ECO:0007669"/>
    <property type="project" value="UniProtKB-ARBA"/>
</dbReference>
<evidence type="ECO:0000313" key="4">
    <source>
        <dbReference type="EMBL" id="PCI78142.1"/>
    </source>
</evidence>
<dbReference type="Pfam" id="PF00849">
    <property type="entry name" value="PseudoU_synth_2"/>
    <property type="match status" value="1"/>
</dbReference>
<gene>
    <name evidence="4" type="ORF">COB21_01355</name>
</gene>
<dbReference type="Proteomes" id="UP000218775">
    <property type="component" value="Unassembled WGS sequence"/>
</dbReference>
<dbReference type="InterPro" id="IPR006145">
    <property type="entry name" value="PsdUridine_synth_RsuA/RluA"/>
</dbReference>
<proteinExistence type="inferred from homology"/>
<feature type="domain" description="Pseudouridine synthase RsuA/RluA-like" evidence="3">
    <location>
        <begin position="98"/>
        <end position="237"/>
    </location>
</feature>
<dbReference type="GO" id="GO:0000455">
    <property type="term" value="P:enzyme-directed rRNA pseudouridine synthesis"/>
    <property type="evidence" value="ECO:0007669"/>
    <property type="project" value="TreeGrafter"/>
</dbReference>
<dbReference type="PANTHER" id="PTHR21600">
    <property type="entry name" value="MITOCHONDRIAL RNA PSEUDOURIDINE SYNTHASE"/>
    <property type="match status" value="1"/>
</dbReference>
<evidence type="ECO:0000313" key="5">
    <source>
        <dbReference type="Proteomes" id="UP000218775"/>
    </source>
</evidence>